<evidence type="ECO:0000256" key="3">
    <source>
        <dbReference type="ARBA" id="ARBA00022679"/>
    </source>
</evidence>
<keyword evidence="7" id="KW-0902">Two-component regulatory system</keyword>
<evidence type="ECO:0000256" key="2">
    <source>
        <dbReference type="ARBA" id="ARBA00012438"/>
    </source>
</evidence>
<evidence type="ECO:0000313" key="12">
    <source>
        <dbReference type="Proteomes" id="UP001199469"/>
    </source>
</evidence>
<dbReference type="Proteomes" id="UP001199469">
    <property type="component" value="Unassembled WGS sequence"/>
</dbReference>
<dbReference type="PANTHER" id="PTHR44936:SF10">
    <property type="entry name" value="SENSOR PROTEIN RSTB"/>
    <property type="match status" value="1"/>
</dbReference>
<comment type="caution">
    <text evidence="11">The sequence shown here is derived from an EMBL/GenBank/DDBJ whole genome shotgun (WGS) entry which is preliminary data.</text>
</comment>
<gene>
    <name evidence="11" type="ORF">LQ327_22760</name>
</gene>
<keyword evidence="4" id="KW-0547">Nucleotide-binding</keyword>
<dbReference type="Pfam" id="PF02518">
    <property type="entry name" value="HATPase_c"/>
    <property type="match status" value="1"/>
</dbReference>
<evidence type="ECO:0000256" key="4">
    <source>
        <dbReference type="ARBA" id="ARBA00022741"/>
    </source>
</evidence>
<feature type="transmembrane region" description="Helical" evidence="9">
    <location>
        <begin position="20"/>
        <end position="41"/>
    </location>
</feature>
<proteinExistence type="predicted"/>
<evidence type="ECO:0000256" key="1">
    <source>
        <dbReference type="ARBA" id="ARBA00000085"/>
    </source>
</evidence>
<dbReference type="Gene3D" id="3.30.565.10">
    <property type="entry name" value="Histidine kinase-like ATPase, C-terminal domain"/>
    <property type="match status" value="1"/>
</dbReference>
<keyword evidence="9" id="KW-0812">Transmembrane</keyword>
<reference evidence="11 12" key="1">
    <citation type="submission" date="2021-11" db="EMBL/GenBank/DDBJ databases">
        <title>Draft genome sequence of Actinomycetospora sp. SF1 isolated from the rhizosphere soil.</title>
        <authorList>
            <person name="Duangmal K."/>
            <person name="Chantavorakit T."/>
        </authorList>
    </citation>
    <scope>NUCLEOTIDE SEQUENCE [LARGE SCALE GENOMIC DNA]</scope>
    <source>
        <strain evidence="11 12">TBRC 5722</strain>
    </source>
</reference>
<dbReference type="InterPro" id="IPR050980">
    <property type="entry name" value="2C_sensor_his_kinase"/>
</dbReference>
<feature type="compositionally biased region" description="Basic and acidic residues" evidence="8">
    <location>
        <begin position="335"/>
        <end position="348"/>
    </location>
</feature>
<feature type="transmembrane region" description="Helical" evidence="9">
    <location>
        <begin position="53"/>
        <end position="73"/>
    </location>
</feature>
<feature type="transmembrane region" description="Helical" evidence="9">
    <location>
        <begin position="130"/>
        <end position="147"/>
    </location>
</feature>
<dbReference type="PROSITE" id="PS50109">
    <property type="entry name" value="HIS_KIN"/>
    <property type="match status" value="1"/>
</dbReference>
<accession>A0ABS8PD44</accession>
<keyword evidence="3" id="KW-0808">Transferase</keyword>
<dbReference type="InterPro" id="IPR005467">
    <property type="entry name" value="His_kinase_dom"/>
</dbReference>
<feature type="transmembrane region" description="Helical" evidence="9">
    <location>
        <begin position="106"/>
        <end position="123"/>
    </location>
</feature>
<dbReference type="InterPro" id="IPR003594">
    <property type="entry name" value="HATPase_dom"/>
</dbReference>
<dbReference type="EMBL" id="JAJNDB010000005">
    <property type="protein sequence ID" value="MCD2196199.1"/>
    <property type="molecule type" value="Genomic_DNA"/>
</dbReference>
<feature type="region of interest" description="Disordered" evidence="8">
    <location>
        <begin position="335"/>
        <end position="362"/>
    </location>
</feature>
<comment type="catalytic activity">
    <reaction evidence="1">
        <text>ATP + protein L-histidine = ADP + protein N-phospho-L-histidine.</text>
        <dbReference type="EC" id="2.7.13.3"/>
    </reaction>
</comment>
<dbReference type="PRINTS" id="PR00344">
    <property type="entry name" value="BCTRLSENSOR"/>
</dbReference>
<dbReference type="EC" id="2.7.13.3" evidence="2"/>
<evidence type="ECO:0000259" key="10">
    <source>
        <dbReference type="PROSITE" id="PS50109"/>
    </source>
</evidence>
<keyword evidence="9" id="KW-1133">Transmembrane helix</keyword>
<dbReference type="SUPFAM" id="SSF55874">
    <property type="entry name" value="ATPase domain of HSP90 chaperone/DNA topoisomerase II/histidine kinase"/>
    <property type="match status" value="1"/>
</dbReference>
<dbReference type="SMART" id="SM00387">
    <property type="entry name" value="HATPase_c"/>
    <property type="match status" value="1"/>
</dbReference>
<dbReference type="InterPro" id="IPR036890">
    <property type="entry name" value="HATPase_C_sf"/>
</dbReference>
<name>A0ABS8PD44_9PSEU</name>
<evidence type="ECO:0000313" key="11">
    <source>
        <dbReference type="EMBL" id="MCD2196199.1"/>
    </source>
</evidence>
<keyword evidence="12" id="KW-1185">Reference proteome</keyword>
<feature type="transmembrane region" description="Helical" evidence="9">
    <location>
        <begin position="153"/>
        <end position="175"/>
    </location>
</feature>
<dbReference type="PANTHER" id="PTHR44936">
    <property type="entry name" value="SENSOR PROTEIN CREC"/>
    <property type="match status" value="1"/>
</dbReference>
<protein>
    <recommendedName>
        <fullName evidence="2">histidine kinase</fullName>
        <ecNumber evidence="2">2.7.13.3</ecNumber>
    </recommendedName>
</protein>
<keyword evidence="6" id="KW-0067">ATP-binding</keyword>
<evidence type="ECO:0000256" key="5">
    <source>
        <dbReference type="ARBA" id="ARBA00022777"/>
    </source>
</evidence>
<keyword evidence="9" id="KW-0472">Membrane</keyword>
<evidence type="ECO:0000256" key="7">
    <source>
        <dbReference type="ARBA" id="ARBA00023012"/>
    </source>
</evidence>
<evidence type="ECO:0000256" key="9">
    <source>
        <dbReference type="SAM" id="Phobius"/>
    </source>
</evidence>
<dbReference type="RefSeq" id="WP_230738053.1">
    <property type="nucleotide sequence ID" value="NZ_JAJNDB010000005.1"/>
</dbReference>
<organism evidence="11 12">
    <name type="scientific">Actinomycetospora endophytica</name>
    <dbReference type="NCBI Taxonomy" id="2291215"/>
    <lineage>
        <taxon>Bacteria</taxon>
        <taxon>Bacillati</taxon>
        <taxon>Actinomycetota</taxon>
        <taxon>Actinomycetes</taxon>
        <taxon>Pseudonocardiales</taxon>
        <taxon>Pseudonocardiaceae</taxon>
        <taxon>Actinomycetospora</taxon>
    </lineage>
</organism>
<dbReference type="GO" id="GO:0016301">
    <property type="term" value="F:kinase activity"/>
    <property type="evidence" value="ECO:0007669"/>
    <property type="project" value="UniProtKB-KW"/>
</dbReference>
<feature type="domain" description="Histidine kinase" evidence="10">
    <location>
        <begin position="198"/>
        <end position="400"/>
    </location>
</feature>
<keyword evidence="5 11" id="KW-0418">Kinase</keyword>
<evidence type="ECO:0000256" key="8">
    <source>
        <dbReference type="SAM" id="MobiDB-lite"/>
    </source>
</evidence>
<sequence>MTEGENIVSNLLSASMLHAAVRVAGPVLTGVCAMLVAIRLLDLAAGEIVPRAIDSGIVAGAAVGGVCAGALAARWASPTATVPAIVYGWLAFPTVVSSPPGAPRRVAGLFAIAMLIAILWATWRGMGTVWFFARFTVAISLGAIIVADGSPRPTADLVVTMGTVGLLVALLLLLIQERRRRDRDRQRLQQELDHAHAERDHEIRNILAGVAGTSHLIGGKRTGLSQEERDRVRNAFDDEVSRLWALLDLHDPEARRPVAVHERIDVAAVAREVADLWGVGSDLSFSTEEAAVWGNCSPSVLKLALTNCLSNCARHAPGARVSIRVSSVGTRARIEVSDDGPGMRHEIDPTQSYGPSRSGGGRGIGLQATARKLGRYGGTVAVRPAPAGGARAEIEIPAVPPETPHVTFRVS</sequence>
<evidence type="ECO:0000256" key="6">
    <source>
        <dbReference type="ARBA" id="ARBA00022840"/>
    </source>
</evidence>
<dbReference type="InterPro" id="IPR004358">
    <property type="entry name" value="Sig_transdc_His_kin-like_C"/>
</dbReference>